<evidence type="ECO:0000256" key="1">
    <source>
        <dbReference type="SAM" id="MobiDB-lite"/>
    </source>
</evidence>
<feature type="compositionally biased region" description="Low complexity" evidence="1">
    <location>
        <begin position="273"/>
        <end position="287"/>
    </location>
</feature>
<comment type="caution">
    <text evidence="3">The sequence shown here is derived from an EMBL/GenBank/DDBJ whole genome shotgun (WGS) entry which is preliminary data.</text>
</comment>
<dbReference type="Pfam" id="PF01388">
    <property type="entry name" value="ARID"/>
    <property type="match status" value="1"/>
</dbReference>
<keyword evidence="4" id="KW-1185">Reference proteome</keyword>
<protein>
    <recommendedName>
        <fullName evidence="2">ARID domain-containing protein</fullName>
    </recommendedName>
</protein>
<feature type="region of interest" description="Disordered" evidence="1">
    <location>
        <begin position="229"/>
        <end position="362"/>
    </location>
</feature>
<name>A0AAD7KFD5_9AGAR</name>
<feature type="compositionally biased region" description="Polar residues" evidence="1">
    <location>
        <begin position="88"/>
        <end position="100"/>
    </location>
</feature>
<evidence type="ECO:0000313" key="4">
    <source>
        <dbReference type="Proteomes" id="UP001215280"/>
    </source>
</evidence>
<organism evidence="3 4">
    <name type="scientific">Mycena maculata</name>
    <dbReference type="NCBI Taxonomy" id="230809"/>
    <lineage>
        <taxon>Eukaryota</taxon>
        <taxon>Fungi</taxon>
        <taxon>Dikarya</taxon>
        <taxon>Basidiomycota</taxon>
        <taxon>Agaricomycotina</taxon>
        <taxon>Agaricomycetes</taxon>
        <taxon>Agaricomycetidae</taxon>
        <taxon>Agaricales</taxon>
        <taxon>Marasmiineae</taxon>
        <taxon>Mycenaceae</taxon>
        <taxon>Mycena</taxon>
    </lineage>
</organism>
<dbReference type="SUPFAM" id="SSF46774">
    <property type="entry name" value="ARID-like"/>
    <property type="match status" value="1"/>
</dbReference>
<feature type="compositionally biased region" description="Polar residues" evidence="1">
    <location>
        <begin position="252"/>
        <end position="266"/>
    </location>
</feature>
<dbReference type="EMBL" id="JARJLG010000002">
    <property type="protein sequence ID" value="KAJ7783566.1"/>
    <property type="molecule type" value="Genomic_DNA"/>
</dbReference>
<dbReference type="Gene3D" id="1.10.150.60">
    <property type="entry name" value="ARID DNA-binding domain"/>
    <property type="match status" value="1"/>
</dbReference>
<dbReference type="Proteomes" id="UP001215280">
    <property type="component" value="Unassembled WGS sequence"/>
</dbReference>
<evidence type="ECO:0000259" key="2">
    <source>
        <dbReference type="PROSITE" id="PS51011"/>
    </source>
</evidence>
<feature type="compositionally biased region" description="Basic and acidic residues" evidence="1">
    <location>
        <begin position="304"/>
        <end position="324"/>
    </location>
</feature>
<dbReference type="InterPro" id="IPR036431">
    <property type="entry name" value="ARID_dom_sf"/>
</dbReference>
<gene>
    <name evidence="3" type="ORF">DFH07DRAFT_192296</name>
</gene>
<feature type="compositionally biased region" description="Polar residues" evidence="1">
    <location>
        <begin position="288"/>
        <end position="301"/>
    </location>
</feature>
<dbReference type="SMART" id="SM01014">
    <property type="entry name" value="ARID"/>
    <property type="match status" value="1"/>
</dbReference>
<feature type="compositionally biased region" description="Polar residues" evidence="1">
    <location>
        <begin position="66"/>
        <end position="75"/>
    </location>
</feature>
<dbReference type="GO" id="GO:0003677">
    <property type="term" value="F:DNA binding"/>
    <property type="evidence" value="ECO:0007669"/>
    <property type="project" value="InterPro"/>
</dbReference>
<dbReference type="InterPro" id="IPR001606">
    <property type="entry name" value="ARID_dom"/>
</dbReference>
<dbReference type="AlphaFoldDB" id="A0AAD7KFD5"/>
<feature type="domain" description="ARID" evidence="2">
    <location>
        <begin position="101"/>
        <end position="225"/>
    </location>
</feature>
<evidence type="ECO:0000313" key="3">
    <source>
        <dbReference type="EMBL" id="KAJ7783566.1"/>
    </source>
</evidence>
<dbReference type="PROSITE" id="PS51011">
    <property type="entry name" value="ARID"/>
    <property type="match status" value="1"/>
</dbReference>
<accession>A0AAD7KFD5</accession>
<sequence>MSNLDSPAYFNLDPSQAKQMAAINAANQVRSRASIGGGTSSGSFLGGITHDPTAGHTSFALPNAQGLPQASNPGMNASFLDPAMAHSNPATRNPSQSVSVKQRQTGFLNGLARIMASRNTPLPPALTGVETPTYDPTNTQWKILEPADVGAFRLAGRDVDLFKLWGLVFQNGGGTVLSRDNGWHTILPHFDLPEEYPLPNGSTSVAQMLSQYYMAILLPFEDVYRNNVQNQQRKARQATLQGLPPNTPTRPDGTSPQRAGQPNVPQTPARRLSSASQGSAQNASNESGQVNGLSSDSSALDQEQGIKRKLESEEADNKRARQKTEPLGPDSAAATNGVDSSAAPATAAPPPMNIVRPRQRPSRRKIEYVPLGREIDTVGGRDMKIIEAETIATPLRRPLRDINDWGTVAVDALTMSIRSQLSTELSYALTTFTLLSTMRGDSPTSGFPIVQCGDLLEEVLDLLEERAFDGVEDSSGLDPSEGPPTTHRELVNTLLEIESQPFASLQPRQGTKDPDLGPRQRPGNIVLAVVNILRNLSFIPDNCGFLSQQERLFDLMLRVCSVTTKHGKPAAASPALSLGDLIAVRKDTLHTLMHLAGSLQFSDPPSKTTQKIANRAFQLLASYLVDPTEAVSPFACLQLTGAGGSVKPPFLTDVALETFTRLVQSDVNRKVFSRAIPEASIRLLFSSSVHRLPVSEPDFQLVGRERWLSYLEKTIMTIYSLAFISSPELKKTIKSDRSLGFKGIMLRMVQRFLMNANHELKAQFYISARRAVEAMKVLDDCEDSFDTSETTVTTLAFGMGYGEVGENGTEKGTGLLGGHRDSTWDLLMLRDLDNVIFGELDSLSRVE</sequence>
<dbReference type="CDD" id="cd16100">
    <property type="entry name" value="ARID"/>
    <property type="match status" value="1"/>
</dbReference>
<reference evidence="3" key="1">
    <citation type="submission" date="2023-03" db="EMBL/GenBank/DDBJ databases">
        <title>Massive genome expansion in bonnet fungi (Mycena s.s.) driven by repeated elements and novel gene families across ecological guilds.</title>
        <authorList>
            <consortium name="Lawrence Berkeley National Laboratory"/>
            <person name="Harder C.B."/>
            <person name="Miyauchi S."/>
            <person name="Viragh M."/>
            <person name="Kuo A."/>
            <person name="Thoen E."/>
            <person name="Andreopoulos B."/>
            <person name="Lu D."/>
            <person name="Skrede I."/>
            <person name="Drula E."/>
            <person name="Henrissat B."/>
            <person name="Morin E."/>
            <person name="Kohler A."/>
            <person name="Barry K."/>
            <person name="LaButti K."/>
            <person name="Morin E."/>
            <person name="Salamov A."/>
            <person name="Lipzen A."/>
            <person name="Mereny Z."/>
            <person name="Hegedus B."/>
            <person name="Baldrian P."/>
            <person name="Stursova M."/>
            <person name="Weitz H."/>
            <person name="Taylor A."/>
            <person name="Grigoriev I.V."/>
            <person name="Nagy L.G."/>
            <person name="Martin F."/>
            <person name="Kauserud H."/>
        </authorList>
    </citation>
    <scope>NUCLEOTIDE SEQUENCE</scope>
    <source>
        <strain evidence="3">CBHHK188m</strain>
    </source>
</reference>
<proteinExistence type="predicted"/>
<feature type="region of interest" description="Disordered" evidence="1">
    <location>
        <begin position="56"/>
        <end position="100"/>
    </location>
</feature>